<evidence type="ECO:0000256" key="1">
    <source>
        <dbReference type="SAM" id="MobiDB-lite"/>
    </source>
</evidence>
<accession>K0RMG8</accession>
<gene>
    <name evidence="2" type="ORF">THAOC_26064</name>
</gene>
<keyword evidence="3" id="KW-1185">Reference proteome</keyword>
<dbReference type="EMBL" id="AGNL01035995">
    <property type="protein sequence ID" value="EJK54320.1"/>
    <property type="molecule type" value="Genomic_DNA"/>
</dbReference>
<feature type="compositionally biased region" description="Basic and acidic residues" evidence="1">
    <location>
        <begin position="1"/>
        <end position="25"/>
    </location>
</feature>
<dbReference type="AlphaFoldDB" id="K0RMG8"/>
<feature type="non-terminal residue" evidence="2">
    <location>
        <position position="1"/>
    </location>
</feature>
<evidence type="ECO:0000313" key="3">
    <source>
        <dbReference type="Proteomes" id="UP000266841"/>
    </source>
</evidence>
<evidence type="ECO:0000313" key="2">
    <source>
        <dbReference type="EMBL" id="EJK54320.1"/>
    </source>
</evidence>
<comment type="caution">
    <text evidence="2">The sequence shown here is derived from an EMBL/GenBank/DDBJ whole genome shotgun (WGS) entry which is preliminary data.</text>
</comment>
<organism evidence="2 3">
    <name type="scientific">Thalassiosira oceanica</name>
    <name type="common">Marine diatom</name>
    <dbReference type="NCBI Taxonomy" id="159749"/>
    <lineage>
        <taxon>Eukaryota</taxon>
        <taxon>Sar</taxon>
        <taxon>Stramenopiles</taxon>
        <taxon>Ochrophyta</taxon>
        <taxon>Bacillariophyta</taxon>
        <taxon>Coscinodiscophyceae</taxon>
        <taxon>Thalassiosirophycidae</taxon>
        <taxon>Thalassiosirales</taxon>
        <taxon>Thalassiosiraceae</taxon>
        <taxon>Thalassiosira</taxon>
    </lineage>
</organism>
<proteinExistence type="predicted"/>
<name>K0RMG8_THAOC</name>
<dbReference type="OrthoDB" id="49156at2759"/>
<sequence length="111" mass="12498">HNREKHNLTHACGDRLRSDETEQSRGEPPTPPTIVRQSHRGKSLDADKMPHHLDRYLETALPALGLDAETYGPYLTGSDEGDVELDDIIELFQASSESHSDDDEAWTKFQT</sequence>
<dbReference type="Proteomes" id="UP000266841">
    <property type="component" value="Unassembled WGS sequence"/>
</dbReference>
<reference evidence="2 3" key="1">
    <citation type="journal article" date="2012" name="Genome Biol.">
        <title>Genome and low-iron response of an oceanic diatom adapted to chronic iron limitation.</title>
        <authorList>
            <person name="Lommer M."/>
            <person name="Specht M."/>
            <person name="Roy A.S."/>
            <person name="Kraemer L."/>
            <person name="Andreson R."/>
            <person name="Gutowska M.A."/>
            <person name="Wolf J."/>
            <person name="Bergner S.V."/>
            <person name="Schilhabel M.B."/>
            <person name="Klostermeier U.C."/>
            <person name="Beiko R.G."/>
            <person name="Rosenstiel P."/>
            <person name="Hippler M."/>
            <person name="Laroche J."/>
        </authorList>
    </citation>
    <scope>NUCLEOTIDE SEQUENCE [LARGE SCALE GENOMIC DNA]</scope>
    <source>
        <strain evidence="2 3">CCMP1005</strain>
    </source>
</reference>
<feature type="region of interest" description="Disordered" evidence="1">
    <location>
        <begin position="1"/>
        <end position="48"/>
    </location>
</feature>
<protein>
    <submittedName>
        <fullName evidence="2">Uncharacterized protein</fullName>
    </submittedName>
</protein>